<name>A0A2P5CAK1_TREOI</name>
<comment type="caution">
    <text evidence="1">The sequence shown here is derived from an EMBL/GenBank/DDBJ whole genome shotgun (WGS) entry which is preliminary data.</text>
</comment>
<reference evidence="2" key="1">
    <citation type="submission" date="2016-06" db="EMBL/GenBank/DDBJ databases">
        <title>Parallel loss of symbiosis genes in relatives of nitrogen-fixing non-legume Parasponia.</title>
        <authorList>
            <person name="Van Velzen R."/>
            <person name="Holmer R."/>
            <person name="Bu F."/>
            <person name="Rutten L."/>
            <person name="Van Zeijl A."/>
            <person name="Liu W."/>
            <person name="Santuari L."/>
            <person name="Cao Q."/>
            <person name="Sharma T."/>
            <person name="Shen D."/>
            <person name="Roswanjaya Y."/>
            <person name="Wardhani T."/>
            <person name="Kalhor M.S."/>
            <person name="Jansen J."/>
            <person name="Van den Hoogen J."/>
            <person name="Gungor B."/>
            <person name="Hartog M."/>
            <person name="Hontelez J."/>
            <person name="Verver J."/>
            <person name="Yang W.-C."/>
            <person name="Schijlen E."/>
            <person name="Repin R."/>
            <person name="Schilthuizen M."/>
            <person name="Schranz E."/>
            <person name="Heidstra R."/>
            <person name="Miyata K."/>
            <person name="Fedorova E."/>
            <person name="Kohlen W."/>
            <person name="Bisseling T."/>
            <person name="Smit S."/>
            <person name="Geurts R."/>
        </authorList>
    </citation>
    <scope>NUCLEOTIDE SEQUENCE [LARGE SCALE GENOMIC DNA]</scope>
    <source>
        <strain evidence="2">cv. RG33-2</strain>
    </source>
</reference>
<dbReference type="AlphaFoldDB" id="A0A2P5CAK1"/>
<protein>
    <submittedName>
        <fullName evidence="1">Uncharacterized protein</fullName>
    </submittedName>
</protein>
<keyword evidence="2" id="KW-1185">Reference proteome</keyword>
<gene>
    <name evidence="1" type="ORF">TorRG33x02_291970</name>
</gene>
<dbReference type="InParanoid" id="A0A2P5CAK1"/>
<organism evidence="1 2">
    <name type="scientific">Trema orientale</name>
    <name type="common">Charcoal tree</name>
    <name type="synonym">Celtis orientalis</name>
    <dbReference type="NCBI Taxonomy" id="63057"/>
    <lineage>
        <taxon>Eukaryota</taxon>
        <taxon>Viridiplantae</taxon>
        <taxon>Streptophyta</taxon>
        <taxon>Embryophyta</taxon>
        <taxon>Tracheophyta</taxon>
        <taxon>Spermatophyta</taxon>
        <taxon>Magnoliopsida</taxon>
        <taxon>eudicotyledons</taxon>
        <taxon>Gunneridae</taxon>
        <taxon>Pentapetalae</taxon>
        <taxon>rosids</taxon>
        <taxon>fabids</taxon>
        <taxon>Rosales</taxon>
        <taxon>Cannabaceae</taxon>
        <taxon>Trema</taxon>
    </lineage>
</organism>
<evidence type="ECO:0000313" key="1">
    <source>
        <dbReference type="EMBL" id="PON58062.1"/>
    </source>
</evidence>
<dbReference type="Proteomes" id="UP000237000">
    <property type="component" value="Unassembled WGS sequence"/>
</dbReference>
<dbReference type="EMBL" id="JXTC01000390">
    <property type="protein sequence ID" value="PON58062.1"/>
    <property type="molecule type" value="Genomic_DNA"/>
</dbReference>
<accession>A0A2P5CAK1</accession>
<evidence type="ECO:0000313" key="2">
    <source>
        <dbReference type="Proteomes" id="UP000237000"/>
    </source>
</evidence>
<proteinExistence type="predicted"/>
<sequence length="25" mass="2894">MIFQYSQPPISSFSTLRMSSVMSIR</sequence>